<name>A0AB34GQI4_ESCRO</name>
<dbReference type="InterPro" id="IPR016055">
    <property type="entry name" value="A-D-PHexomutase_a/b/a-I/II/III"/>
</dbReference>
<dbReference type="EMBL" id="JAIQCJ010002113">
    <property type="protein sequence ID" value="KAJ8782343.1"/>
    <property type="molecule type" value="Genomic_DNA"/>
</dbReference>
<sequence>MGLSLGNVIQLEIQGSDHLREKDGLWAVLVWLSIIAARKQSVEEIVRDHWAKFGRHYYCRFDYEGLEPKTTYYIMRDLEALVTDKSFIGQQFAVGSHVYSVAKTDSFEYVDPVDGTVTKKQGLRIIFSDASRLIFRLSSSSGVRATIRLYAESYERDPSGHDQEPQVPERSCALSTVCLTAPGKLKEL</sequence>
<dbReference type="GO" id="GO:0005912">
    <property type="term" value="C:adherens junction"/>
    <property type="evidence" value="ECO:0007669"/>
    <property type="project" value="TreeGrafter"/>
</dbReference>
<dbReference type="AlphaFoldDB" id="A0AB34GQI4"/>
<dbReference type="GO" id="GO:0042383">
    <property type="term" value="C:sarcolemma"/>
    <property type="evidence" value="ECO:0007669"/>
    <property type="project" value="TreeGrafter"/>
</dbReference>
<dbReference type="PANTHER" id="PTHR22573">
    <property type="entry name" value="PHOSPHOHEXOMUTASE FAMILY MEMBER"/>
    <property type="match status" value="1"/>
</dbReference>
<protein>
    <recommendedName>
        <fullName evidence="1">Alpha-D-phosphohexomutase alpha/beta/alpha domain-containing protein</fullName>
    </recommendedName>
</protein>
<dbReference type="InterPro" id="IPR045244">
    <property type="entry name" value="PGM"/>
</dbReference>
<evidence type="ECO:0000313" key="2">
    <source>
        <dbReference type="EMBL" id="KAJ8782343.1"/>
    </source>
</evidence>
<dbReference type="InterPro" id="IPR036900">
    <property type="entry name" value="A-D-PHexomutase_C_sf"/>
</dbReference>
<keyword evidence="3" id="KW-1185">Reference proteome</keyword>
<dbReference type="GO" id="GO:0005975">
    <property type="term" value="P:carbohydrate metabolic process"/>
    <property type="evidence" value="ECO:0007669"/>
    <property type="project" value="InterPro"/>
</dbReference>
<dbReference type="Gene3D" id="3.40.120.10">
    <property type="entry name" value="Alpha-D-Glucose-1,6-Bisphosphate, subunit A, domain 3"/>
    <property type="match status" value="1"/>
</dbReference>
<evidence type="ECO:0000313" key="3">
    <source>
        <dbReference type="Proteomes" id="UP001159641"/>
    </source>
</evidence>
<feature type="domain" description="Alpha-D-phosphohexomutase alpha/beta/alpha" evidence="1">
    <location>
        <begin position="16"/>
        <end position="53"/>
    </location>
</feature>
<dbReference type="GO" id="GO:0030055">
    <property type="term" value="C:cell-substrate junction"/>
    <property type="evidence" value="ECO:0007669"/>
    <property type="project" value="TreeGrafter"/>
</dbReference>
<comment type="caution">
    <text evidence="2">The sequence shown here is derived from an EMBL/GenBank/DDBJ whole genome shotgun (WGS) entry which is preliminary data.</text>
</comment>
<dbReference type="Pfam" id="PF24947">
    <property type="entry name" value="PGM1_C_vert_fung"/>
    <property type="match status" value="1"/>
</dbReference>
<accession>A0AB34GQI4</accession>
<dbReference type="Gene3D" id="3.30.310.50">
    <property type="entry name" value="Alpha-D-phosphohexomutase, C-terminal domain"/>
    <property type="match status" value="1"/>
</dbReference>
<dbReference type="SUPFAM" id="SSF55957">
    <property type="entry name" value="Phosphoglucomutase, C-terminal domain"/>
    <property type="match status" value="1"/>
</dbReference>
<dbReference type="SUPFAM" id="SSF53738">
    <property type="entry name" value="Phosphoglucomutase, first 3 domains"/>
    <property type="match status" value="1"/>
</dbReference>
<organism evidence="2 3">
    <name type="scientific">Eschrichtius robustus</name>
    <name type="common">California gray whale</name>
    <name type="synonym">Eschrichtius gibbosus</name>
    <dbReference type="NCBI Taxonomy" id="9764"/>
    <lineage>
        <taxon>Eukaryota</taxon>
        <taxon>Metazoa</taxon>
        <taxon>Chordata</taxon>
        <taxon>Craniata</taxon>
        <taxon>Vertebrata</taxon>
        <taxon>Euteleostomi</taxon>
        <taxon>Mammalia</taxon>
        <taxon>Eutheria</taxon>
        <taxon>Laurasiatheria</taxon>
        <taxon>Artiodactyla</taxon>
        <taxon>Whippomorpha</taxon>
        <taxon>Cetacea</taxon>
        <taxon>Mysticeti</taxon>
        <taxon>Eschrichtiidae</taxon>
        <taxon>Eschrichtius</taxon>
    </lineage>
</organism>
<dbReference type="FunFam" id="3.30.310.50:FF:000002">
    <property type="entry name" value="Phosphoglucomutase 5"/>
    <property type="match status" value="1"/>
</dbReference>
<gene>
    <name evidence="2" type="ORF">J1605_010322</name>
</gene>
<evidence type="ECO:0000259" key="1">
    <source>
        <dbReference type="Pfam" id="PF02880"/>
    </source>
</evidence>
<proteinExistence type="predicted"/>
<dbReference type="GO" id="GO:0005829">
    <property type="term" value="C:cytosol"/>
    <property type="evidence" value="ECO:0007669"/>
    <property type="project" value="TreeGrafter"/>
</dbReference>
<dbReference type="InterPro" id="IPR005846">
    <property type="entry name" value="A-D-PHexomutase_a/b/a-III"/>
</dbReference>
<dbReference type="GO" id="GO:0030239">
    <property type="term" value="P:myofibril assembly"/>
    <property type="evidence" value="ECO:0007669"/>
    <property type="project" value="TreeGrafter"/>
</dbReference>
<dbReference type="GO" id="GO:0014706">
    <property type="term" value="P:striated muscle tissue development"/>
    <property type="evidence" value="ECO:0007669"/>
    <property type="project" value="TreeGrafter"/>
</dbReference>
<dbReference type="GO" id="GO:0004614">
    <property type="term" value="F:phosphoglucomutase activity"/>
    <property type="evidence" value="ECO:0007669"/>
    <property type="project" value="InterPro"/>
</dbReference>
<reference evidence="2 3" key="1">
    <citation type="submission" date="2022-11" db="EMBL/GenBank/DDBJ databases">
        <title>Whole genome sequence of Eschrichtius robustus ER-17-0199.</title>
        <authorList>
            <person name="Bruniche-Olsen A."/>
            <person name="Black A.N."/>
            <person name="Fields C.J."/>
            <person name="Walden K."/>
            <person name="Dewoody J.A."/>
        </authorList>
    </citation>
    <scope>NUCLEOTIDE SEQUENCE [LARGE SCALE GENOMIC DNA]</scope>
    <source>
        <strain evidence="2">ER-17-0199</strain>
        <tissue evidence="2">Blubber</tissue>
    </source>
</reference>
<dbReference type="PANTHER" id="PTHR22573:SF27">
    <property type="entry name" value="PHOSPHOGLUCOMUTASE-LIKE PROTEIN 5"/>
    <property type="match status" value="1"/>
</dbReference>
<dbReference type="Proteomes" id="UP001159641">
    <property type="component" value="Unassembled WGS sequence"/>
</dbReference>
<dbReference type="Pfam" id="PF02880">
    <property type="entry name" value="PGM_PMM_III"/>
    <property type="match status" value="1"/>
</dbReference>